<reference evidence="2" key="1">
    <citation type="submission" date="2020-11" db="EMBL/GenBank/DDBJ databases">
        <authorList>
            <consortium name="DOE Joint Genome Institute"/>
            <person name="Ahrendt S."/>
            <person name="Riley R."/>
            <person name="Andreopoulos W."/>
            <person name="Labutti K."/>
            <person name="Pangilinan J."/>
            <person name="Ruiz-Duenas F.J."/>
            <person name="Barrasa J.M."/>
            <person name="Sanchez-Garcia M."/>
            <person name="Camarero S."/>
            <person name="Miyauchi S."/>
            <person name="Serrano A."/>
            <person name="Linde D."/>
            <person name="Babiker R."/>
            <person name="Drula E."/>
            <person name="Ayuso-Fernandez I."/>
            <person name="Pacheco R."/>
            <person name="Padilla G."/>
            <person name="Ferreira P."/>
            <person name="Barriuso J."/>
            <person name="Kellner H."/>
            <person name="Castanera R."/>
            <person name="Alfaro M."/>
            <person name="Ramirez L."/>
            <person name="Pisabarro A.G."/>
            <person name="Kuo A."/>
            <person name="Tritt A."/>
            <person name="Lipzen A."/>
            <person name="He G."/>
            <person name="Yan M."/>
            <person name="Ng V."/>
            <person name="Cullen D."/>
            <person name="Martin F."/>
            <person name="Rosso M.-N."/>
            <person name="Henrissat B."/>
            <person name="Hibbett D."/>
            <person name="Martinez A.T."/>
            <person name="Grigoriev I.V."/>
        </authorList>
    </citation>
    <scope>NUCLEOTIDE SEQUENCE</scope>
    <source>
        <strain evidence="2">CBS 247.69</strain>
    </source>
</reference>
<evidence type="ECO:0000256" key="1">
    <source>
        <dbReference type="SAM" id="MobiDB-lite"/>
    </source>
</evidence>
<dbReference type="Proteomes" id="UP000807353">
    <property type="component" value="Unassembled WGS sequence"/>
</dbReference>
<organism evidence="2 3">
    <name type="scientific">Collybia nuda</name>
    <dbReference type="NCBI Taxonomy" id="64659"/>
    <lineage>
        <taxon>Eukaryota</taxon>
        <taxon>Fungi</taxon>
        <taxon>Dikarya</taxon>
        <taxon>Basidiomycota</taxon>
        <taxon>Agaricomycotina</taxon>
        <taxon>Agaricomycetes</taxon>
        <taxon>Agaricomycetidae</taxon>
        <taxon>Agaricales</taxon>
        <taxon>Tricholomatineae</taxon>
        <taxon>Clitocybaceae</taxon>
        <taxon>Collybia</taxon>
    </lineage>
</organism>
<dbReference type="EMBL" id="MU150245">
    <property type="protein sequence ID" value="KAF9465778.1"/>
    <property type="molecule type" value="Genomic_DNA"/>
</dbReference>
<protein>
    <submittedName>
        <fullName evidence="2">Uncharacterized protein</fullName>
    </submittedName>
</protein>
<dbReference type="AlphaFoldDB" id="A0A9P5YBF7"/>
<name>A0A9P5YBF7_9AGAR</name>
<sequence>MSFQTPSPCTRAFKRLRDSPNSSDTDVTPPKKRSRWERVREVKKPATDLGELLCHRLCDVVDSDAIAELKCRNKGDQDIIYSIQRIIDTVKRKVSKDIGADGEKILEVELYLRWLEDLEYVLTALENVLDAKLPGTRRRVPGLGKISFAILYHLLDEFINEVNAHQDGWSFRYPAGPVALDPLIMSLAEEANDPSTDDRSVDAVRRAEEILTRYDTVMVAAVRRYKAECNRKLMAAGIGRKEDSLAKGCCLLSEQTGYGGTDDMGFNLLTETRELMRTWKVEFNDGYESCEC</sequence>
<feature type="region of interest" description="Disordered" evidence="1">
    <location>
        <begin position="1"/>
        <end position="37"/>
    </location>
</feature>
<gene>
    <name evidence="2" type="ORF">BDZ94DRAFT_1320062</name>
</gene>
<evidence type="ECO:0000313" key="3">
    <source>
        <dbReference type="Proteomes" id="UP000807353"/>
    </source>
</evidence>
<keyword evidence="3" id="KW-1185">Reference proteome</keyword>
<dbReference type="OrthoDB" id="2945238at2759"/>
<accession>A0A9P5YBF7</accession>
<evidence type="ECO:0000313" key="2">
    <source>
        <dbReference type="EMBL" id="KAF9465778.1"/>
    </source>
</evidence>
<proteinExistence type="predicted"/>
<comment type="caution">
    <text evidence="2">The sequence shown here is derived from an EMBL/GenBank/DDBJ whole genome shotgun (WGS) entry which is preliminary data.</text>
</comment>